<keyword evidence="2" id="KW-1003">Cell membrane</keyword>
<dbReference type="GO" id="GO:0016757">
    <property type="term" value="F:glycosyltransferase activity"/>
    <property type="evidence" value="ECO:0007669"/>
    <property type="project" value="UniProtKB-KW"/>
</dbReference>
<evidence type="ECO:0000256" key="2">
    <source>
        <dbReference type="ARBA" id="ARBA00022475"/>
    </source>
</evidence>
<dbReference type="Pfam" id="PF00535">
    <property type="entry name" value="Glycos_transf_2"/>
    <property type="match status" value="1"/>
</dbReference>
<dbReference type="RefSeq" id="WP_135151812.1">
    <property type="nucleotide sequence ID" value="NZ_SOMN01000008.1"/>
</dbReference>
<proteinExistence type="inferred from homology"/>
<evidence type="ECO:0000256" key="7">
    <source>
        <dbReference type="ARBA" id="ARBA00037281"/>
    </source>
</evidence>
<evidence type="ECO:0000256" key="8">
    <source>
        <dbReference type="ARBA" id="ARBA00037904"/>
    </source>
</evidence>
<comment type="pathway">
    <text evidence="8">Carotenoid biosynthesis; staphyloxanthin biosynthesis; staphyloxanthin from farnesyl diphosphate: step 4/5.</text>
</comment>
<comment type="similarity">
    <text evidence="9">Belongs to the glycosyltransferase 2 family. CrtQ subfamily.</text>
</comment>
<evidence type="ECO:0000256" key="6">
    <source>
        <dbReference type="ARBA" id="ARBA00023136"/>
    </source>
</evidence>
<keyword evidence="6" id="KW-0472">Membrane</keyword>
<comment type="function">
    <text evidence="7">Catalyzes the glycosylation of 4,4'-diaponeurosporenoate, i.e. the esterification of glucose at the C1'' position with the carboxyl group of 4,4'-diaponeurosporenic acid, to form glycosyl-4,4'-diaponeurosporenoate. This is a step in the biosynthesis of staphyloxanthin, an orange pigment present in most staphylococci strains.</text>
</comment>
<keyword evidence="3" id="KW-0328">Glycosyltransferase</keyword>
<protein>
    <recommendedName>
        <fullName evidence="10">4,4'-diaponeurosporenoate glycosyltransferase</fullName>
    </recommendedName>
</protein>
<evidence type="ECO:0000256" key="4">
    <source>
        <dbReference type="ARBA" id="ARBA00022679"/>
    </source>
</evidence>
<evidence type="ECO:0000256" key="3">
    <source>
        <dbReference type="ARBA" id="ARBA00022676"/>
    </source>
</evidence>
<dbReference type="EMBL" id="SOMN01000008">
    <property type="protein sequence ID" value="TFE27867.1"/>
    <property type="molecule type" value="Genomic_DNA"/>
</dbReference>
<dbReference type="AlphaFoldDB" id="A0A4Y8M270"/>
<keyword evidence="13" id="KW-1185">Reference proteome</keyword>
<evidence type="ECO:0000256" key="5">
    <source>
        <dbReference type="ARBA" id="ARBA00022746"/>
    </source>
</evidence>
<comment type="caution">
    <text evidence="12">The sequence shown here is derived from an EMBL/GenBank/DDBJ whole genome shotgun (WGS) entry which is preliminary data.</text>
</comment>
<evidence type="ECO:0000256" key="10">
    <source>
        <dbReference type="ARBA" id="ARBA00040345"/>
    </source>
</evidence>
<organism evidence="12 13">
    <name type="scientific">Cohnella luojiensis</name>
    <dbReference type="NCBI Taxonomy" id="652876"/>
    <lineage>
        <taxon>Bacteria</taxon>
        <taxon>Bacillati</taxon>
        <taxon>Bacillota</taxon>
        <taxon>Bacilli</taxon>
        <taxon>Bacillales</taxon>
        <taxon>Paenibacillaceae</taxon>
        <taxon>Cohnella</taxon>
    </lineage>
</organism>
<keyword evidence="5" id="KW-0125">Carotenoid biosynthesis</keyword>
<dbReference type="InterPro" id="IPR029044">
    <property type="entry name" value="Nucleotide-diphossugar_trans"/>
</dbReference>
<accession>A0A4Y8M270</accession>
<evidence type="ECO:0000259" key="11">
    <source>
        <dbReference type="Pfam" id="PF00535"/>
    </source>
</evidence>
<dbReference type="GO" id="GO:0016117">
    <property type="term" value="P:carotenoid biosynthetic process"/>
    <property type="evidence" value="ECO:0007669"/>
    <property type="project" value="UniProtKB-KW"/>
</dbReference>
<dbReference type="PANTHER" id="PTHR43646">
    <property type="entry name" value="GLYCOSYLTRANSFERASE"/>
    <property type="match status" value="1"/>
</dbReference>
<gene>
    <name evidence="12" type="ORF">E2980_08780</name>
</gene>
<evidence type="ECO:0000313" key="12">
    <source>
        <dbReference type="EMBL" id="TFE27867.1"/>
    </source>
</evidence>
<comment type="subcellular location">
    <subcellularLocation>
        <location evidence="1">Cell membrane</location>
    </subcellularLocation>
</comment>
<dbReference type="Proteomes" id="UP000297900">
    <property type="component" value="Unassembled WGS sequence"/>
</dbReference>
<keyword evidence="4 12" id="KW-0808">Transferase</keyword>
<reference evidence="12 13" key="1">
    <citation type="submission" date="2019-03" db="EMBL/GenBank/DDBJ databases">
        <title>Cohnella endophytica sp. nov., a novel endophytic bacterium isolated from bark of Sonneratia apetala.</title>
        <authorList>
            <person name="Tuo L."/>
        </authorList>
    </citation>
    <scope>NUCLEOTIDE SEQUENCE [LARGE SCALE GENOMIC DNA]</scope>
    <source>
        <strain evidence="12 13">CCTCC AB 208254</strain>
    </source>
</reference>
<evidence type="ECO:0000313" key="13">
    <source>
        <dbReference type="Proteomes" id="UP000297900"/>
    </source>
</evidence>
<dbReference type="GO" id="GO:0005886">
    <property type="term" value="C:plasma membrane"/>
    <property type="evidence" value="ECO:0007669"/>
    <property type="project" value="UniProtKB-SubCell"/>
</dbReference>
<sequence>MRNIVAKKVTELPRPNGDPWSVPYVSVIVPVMNERRTLRKVIREAFRVHPHTEVIVVVNGSTDGSLDIAKKSGAKVLFYDRPLGHDVGRSIGAREARGNILLFIDADMVIPAAKLKAFVHAVAQGTDVALNDYSGPVNKTVVHGVVLAKHALNELLGRPDLGGTSMTAIPHAISRKALSVLGTSALSVPPMAHTMAIREGLKVERVISINVGQLNPIRAKRERNNSLEPLIVGDHLEAIQWWLRKTDSRGGYEDGARQRWMVR</sequence>
<dbReference type="PANTHER" id="PTHR43646:SF2">
    <property type="entry name" value="GLYCOSYLTRANSFERASE 2-LIKE DOMAIN-CONTAINING PROTEIN"/>
    <property type="match status" value="1"/>
</dbReference>
<evidence type="ECO:0000256" key="9">
    <source>
        <dbReference type="ARBA" id="ARBA00038120"/>
    </source>
</evidence>
<dbReference type="Gene3D" id="3.90.550.10">
    <property type="entry name" value="Spore Coat Polysaccharide Biosynthesis Protein SpsA, Chain A"/>
    <property type="match status" value="1"/>
</dbReference>
<feature type="domain" description="Glycosyltransferase 2-like" evidence="11">
    <location>
        <begin position="26"/>
        <end position="130"/>
    </location>
</feature>
<name>A0A4Y8M270_9BACL</name>
<dbReference type="OrthoDB" id="2902148at2"/>
<dbReference type="SUPFAM" id="SSF53448">
    <property type="entry name" value="Nucleotide-diphospho-sugar transferases"/>
    <property type="match status" value="1"/>
</dbReference>
<dbReference type="InterPro" id="IPR001173">
    <property type="entry name" value="Glyco_trans_2-like"/>
</dbReference>
<evidence type="ECO:0000256" key="1">
    <source>
        <dbReference type="ARBA" id="ARBA00004236"/>
    </source>
</evidence>